<dbReference type="EMBL" id="KV722535">
    <property type="protein sequence ID" value="OCH86297.1"/>
    <property type="molecule type" value="Genomic_DNA"/>
</dbReference>
<sequence length="110" mass="12437">MSMASRSPRGNTKAMMPAGLSLRALGADKMANILRGDRMRAGRNHLINDAQTDRLNLLFDRVFEIQAEAPRSDITPADRILCVSIRRTRMSFFSPSRLLLHRLAFVIPDR</sequence>
<reference evidence="1 2" key="1">
    <citation type="submission" date="2016-07" db="EMBL/GenBank/DDBJ databases">
        <title>Draft genome of the white-rot fungus Obba rivulosa 3A-2.</title>
        <authorList>
            <consortium name="DOE Joint Genome Institute"/>
            <person name="Miettinen O."/>
            <person name="Riley R."/>
            <person name="Acob R."/>
            <person name="Barry K."/>
            <person name="Cullen D."/>
            <person name="De Vries R."/>
            <person name="Hainaut M."/>
            <person name="Hatakka A."/>
            <person name="Henrissat B."/>
            <person name="Hilden K."/>
            <person name="Kuo R."/>
            <person name="Labutti K."/>
            <person name="Lipzen A."/>
            <person name="Makela M.R."/>
            <person name="Sandor L."/>
            <person name="Spatafora J.W."/>
            <person name="Grigoriev I.V."/>
            <person name="Hibbett D.S."/>
        </authorList>
    </citation>
    <scope>NUCLEOTIDE SEQUENCE [LARGE SCALE GENOMIC DNA]</scope>
    <source>
        <strain evidence="1 2">3A-2</strain>
    </source>
</reference>
<gene>
    <name evidence="1" type="ORF">OBBRIDRAFT_247865</name>
</gene>
<evidence type="ECO:0000313" key="2">
    <source>
        <dbReference type="Proteomes" id="UP000250043"/>
    </source>
</evidence>
<dbReference type="AlphaFoldDB" id="A0A8E2AQL7"/>
<keyword evidence="2" id="KW-1185">Reference proteome</keyword>
<accession>A0A8E2AQL7</accession>
<name>A0A8E2AQL7_9APHY</name>
<evidence type="ECO:0000313" key="1">
    <source>
        <dbReference type="EMBL" id="OCH86297.1"/>
    </source>
</evidence>
<protein>
    <submittedName>
        <fullName evidence="1">Uncharacterized protein</fullName>
    </submittedName>
</protein>
<organism evidence="1 2">
    <name type="scientific">Obba rivulosa</name>
    <dbReference type="NCBI Taxonomy" id="1052685"/>
    <lineage>
        <taxon>Eukaryota</taxon>
        <taxon>Fungi</taxon>
        <taxon>Dikarya</taxon>
        <taxon>Basidiomycota</taxon>
        <taxon>Agaricomycotina</taxon>
        <taxon>Agaricomycetes</taxon>
        <taxon>Polyporales</taxon>
        <taxon>Gelatoporiaceae</taxon>
        <taxon>Obba</taxon>
    </lineage>
</organism>
<proteinExistence type="predicted"/>
<dbReference type="Proteomes" id="UP000250043">
    <property type="component" value="Unassembled WGS sequence"/>
</dbReference>